<evidence type="ECO:0000259" key="7">
    <source>
        <dbReference type="Pfam" id="PF11852"/>
    </source>
</evidence>
<dbReference type="Pfam" id="PF03714">
    <property type="entry name" value="PUD"/>
    <property type="match status" value="1"/>
</dbReference>
<keyword evidence="2" id="KW-0732">Signal</keyword>
<dbReference type="Gene3D" id="2.60.40.10">
    <property type="entry name" value="Immunoglobulins"/>
    <property type="match status" value="1"/>
</dbReference>
<keyword evidence="4 9" id="KW-0326">Glycosidase</keyword>
<keyword evidence="10" id="KW-1185">Reference proteome</keyword>
<keyword evidence="3 9" id="KW-0378">Hydrolase</keyword>
<dbReference type="Gene3D" id="2.60.40.1110">
    <property type="match status" value="1"/>
</dbReference>
<dbReference type="PANTHER" id="PTHR43002">
    <property type="entry name" value="GLYCOGEN DEBRANCHING ENZYME"/>
    <property type="match status" value="1"/>
</dbReference>
<evidence type="ECO:0000256" key="1">
    <source>
        <dbReference type="ARBA" id="ARBA00008061"/>
    </source>
</evidence>
<evidence type="ECO:0000259" key="8">
    <source>
        <dbReference type="Pfam" id="PF17967"/>
    </source>
</evidence>
<dbReference type="EMBL" id="JACHEB010000001">
    <property type="protein sequence ID" value="MBB5326491.1"/>
    <property type="molecule type" value="Genomic_DNA"/>
</dbReference>
<dbReference type="SUPFAM" id="SSF81296">
    <property type="entry name" value="E set domains"/>
    <property type="match status" value="2"/>
</dbReference>
<evidence type="ECO:0000256" key="4">
    <source>
        <dbReference type="ARBA" id="ARBA00023295"/>
    </source>
</evidence>
<dbReference type="GO" id="GO:0005975">
    <property type="term" value="P:carbohydrate metabolic process"/>
    <property type="evidence" value="ECO:0007669"/>
    <property type="project" value="InterPro"/>
</dbReference>
<feature type="domain" description="Pullulanase carbohydrate-binding module 41" evidence="6">
    <location>
        <begin position="51"/>
        <end position="151"/>
    </location>
</feature>
<dbReference type="InterPro" id="IPR013780">
    <property type="entry name" value="Glyco_hydro_b"/>
</dbReference>
<dbReference type="Pfam" id="PF17967">
    <property type="entry name" value="Pullulanase_N2"/>
    <property type="match status" value="1"/>
</dbReference>
<sequence>MMPSTSPLWARTMPPRARSTAKRLLLLLLALMCLLPTLRAQSDPPIPPGDVRIHYFRPDGNYSGWALYTWNASTENASWCSSEVQISGTDAYGVYFDVSVNPAQGTPTGDLGFIINNCAENQVKDPGPDQHLQITAFSQAWIISGDATVYTSEPTEAQKLNSNFLKEQAYWLDRTRVAIQPTYLQSGNTYAIYWSLTGGLQLTETGVTGGQAIPLTPGGTLTQEELTRYPQLASYAVLTVSPRVPLATIKQGLKGQIAISSVSQSGALSYATGIQDAGVLDDIYYYSGKLGVVVKHSPDDDCWFDWADDNEAAVKLKLWAPTAQSVSLQLFDHENDAAPEATVAMHEHNGVWVARGTADWKGKYYLYSVNVYVPVDKTVDTNVTSDPYSIDIALNGAKSRITDLDSQATKPSGWNYSFSPPLNSLNDISIYELHIRDFSVGDTTVPAAHRGMYDAFADENTNGMRRLHALAESGLKAVHILPSFHFASVNEDKSTWQTTGDLSGDPPDGQQQQAAVAAIQSSDAYNWGYDPVHYMAPEGSYAINPDNRVFEYRTMVQGLHRAGLRVIQDVVFNHTNASGEAANSNLDEVVPLYYHRLDANGSLETGSCCPDTASEHRMMEKLMVDTLVMNAKEYKIDGFRFDLMSFHFTYNMQAIKQALAALTPLKDGVDGSKIYLYGEGWTTGETANGAIGPNASQANLYGSGVGTFNDRIRDGDRGGNPFADLRVQGFSTGLLTDSSDYTTSTTAQSDQLTALLQDEDWIRLGLAGNLRNYTFTSYTGATVTGAQINYGGQPAGYTASPIEAVNYCSVHDNQDIFDAVQIKSSLNDSSTVRARRQAIAFSVIELGQGVPFFQAGDDLLRSKDLDQNSFDSGDWFNKIDWSGRGANWGIGLPIASQNQGQWPLMQPLLSNGAYAPQPQDVSFSGAAFQEFMQIRYSSNLFRMSTLKEIQQNLSFLNTGTNQTPGIIVMKLDANGGNYGQYKHVVVIFNATNAQTTFTDSRLAGLKLQLHPVQQNSSDTATRESTFSSKTGAATVPALTTAVFVSERN</sequence>
<dbReference type="GO" id="GO:0051060">
    <property type="term" value="F:pullulanase activity"/>
    <property type="evidence" value="ECO:0007669"/>
    <property type="project" value="UniProtKB-EC"/>
</dbReference>
<dbReference type="Proteomes" id="UP000535182">
    <property type="component" value="Unassembled WGS sequence"/>
</dbReference>
<proteinExistence type="inferred from homology"/>
<feature type="domain" description="Pullulanase N2" evidence="8">
    <location>
        <begin position="167"/>
        <end position="282"/>
    </location>
</feature>
<dbReference type="Pfam" id="PF11852">
    <property type="entry name" value="Pullul_strch_C"/>
    <property type="match status" value="1"/>
</dbReference>
<dbReference type="SUPFAM" id="SSF51445">
    <property type="entry name" value="(Trans)glycosidases"/>
    <property type="match status" value="1"/>
</dbReference>
<evidence type="ECO:0000259" key="5">
    <source>
        <dbReference type="Pfam" id="PF02922"/>
    </source>
</evidence>
<dbReference type="InterPro" id="IPR013784">
    <property type="entry name" value="Carb-bd-like_fold"/>
</dbReference>
<dbReference type="InterPro" id="IPR013783">
    <property type="entry name" value="Ig-like_fold"/>
</dbReference>
<comment type="caution">
    <text evidence="9">The sequence shown here is derived from an EMBL/GenBank/DDBJ whole genome shotgun (WGS) entry which is preliminary data.</text>
</comment>
<dbReference type="CDD" id="cd02860">
    <property type="entry name" value="E_set_Pullulanase"/>
    <property type="match status" value="1"/>
</dbReference>
<reference evidence="9 10" key="1">
    <citation type="submission" date="2020-08" db="EMBL/GenBank/DDBJ databases">
        <title>Genomic Encyclopedia of Type Strains, Phase IV (KMG-V): Genome sequencing to study the core and pangenomes of soil and plant-associated prokaryotes.</title>
        <authorList>
            <person name="Whitman W."/>
        </authorList>
    </citation>
    <scope>NUCLEOTIDE SEQUENCE [LARGE SCALE GENOMIC DNA]</scope>
    <source>
        <strain evidence="9 10">X5P2</strain>
    </source>
</reference>
<organism evidence="9 10">
    <name type="scientific">Tunturiibacter gelidiferens</name>
    <dbReference type="NCBI Taxonomy" id="3069689"/>
    <lineage>
        <taxon>Bacteria</taxon>
        <taxon>Pseudomonadati</taxon>
        <taxon>Acidobacteriota</taxon>
        <taxon>Terriglobia</taxon>
        <taxon>Terriglobales</taxon>
        <taxon>Acidobacteriaceae</taxon>
        <taxon>Tunturiibacter</taxon>
    </lineage>
</organism>
<feature type="domain" description="Alpha-1,6-glucosidases pullulanase-type C-terminal" evidence="7">
    <location>
        <begin position="886"/>
        <end position="1045"/>
    </location>
</feature>
<evidence type="ECO:0000313" key="10">
    <source>
        <dbReference type="Proteomes" id="UP000535182"/>
    </source>
</evidence>
<dbReference type="GO" id="GO:0030246">
    <property type="term" value="F:carbohydrate binding"/>
    <property type="evidence" value="ECO:0007669"/>
    <property type="project" value="InterPro"/>
</dbReference>
<dbReference type="InterPro" id="IPR004193">
    <property type="entry name" value="Glyco_hydro_13_N"/>
</dbReference>
<evidence type="ECO:0000313" key="9">
    <source>
        <dbReference type="EMBL" id="MBB5326491.1"/>
    </source>
</evidence>
<dbReference type="SUPFAM" id="SSF49452">
    <property type="entry name" value="Starch-binding domain-like"/>
    <property type="match status" value="1"/>
</dbReference>
<dbReference type="InterPro" id="IPR014756">
    <property type="entry name" value="Ig_E-set"/>
</dbReference>
<comment type="similarity">
    <text evidence="1">Belongs to the glycosyl hydrolase 13 family.</text>
</comment>
<protein>
    <submittedName>
        <fullName evidence="9">Pullulanase</fullName>
        <ecNumber evidence="9">3.2.1.41</ecNumber>
    </submittedName>
</protein>
<dbReference type="Gene3D" id="2.60.40.1130">
    <property type="entry name" value="Rab geranylgeranyltransferase alpha-subunit, insert domain"/>
    <property type="match status" value="1"/>
</dbReference>
<dbReference type="CDD" id="cd10315">
    <property type="entry name" value="CBM41_pullulanase"/>
    <property type="match status" value="1"/>
</dbReference>
<dbReference type="InterPro" id="IPR011839">
    <property type="entry name" value="Pullul_strch"/>
</dbReference>
<dbReference type="Pfam" id="PF02922">
    <property type="entry name" value="CBM_48"/>
    <property type="match status" value="1"/>
</dbReference>
<dbReference type="RefSeq" id="WP_260697926.1">
    <property type="nucleotide sequence ID" value="NZ_JACHEB010000001.1"/>
</dbReference>
<feature type="domain" description="Glycoside hydrolase family 13 N-terminal" evidence="5">
    <location>
        <begin position="309"/>
        <end position="389"/>
    </location>
</feature>
<dbReference type="InterPro" id="IPR024561">
    <property type="entry name" value="Pullul_strch_C"/>
</dbReference>
<dbReference type="CDD" id="cd11341">
    <property type="entry name" value="AmyAc_Pullulanase_LD-like"/>
    <property type="match status" value="1"/>
</dbReference>
<accession>A0A9X0Q957</accession>
<evidence type="ECO:0000259" key="6">
    <source>
        <dbReference type="Pfam" id="PF03714"/>
    </source>
</evidence>
<gene>
    <name evidence="9" type="ORF">HDF14_000085</name>
</gene>
<dbReference type="NCBIfam" id="TIGR02103">
    <property type="entry name" value="pullul_strch"/>
    <property type="match status" value="1"/>
</dbReference>
<dbReference type="SUPFAM" id="SSF51011">
    <property type="entry name" value="Glycosyl hydrolase domain"/>
    <property type="match status" value="1"/>
</dbReference>
<dbReference type="EC" id="3.2.1.41" evidence="9"/>
<dbReference type="InterPro" id="IPR017853">
    <property type="entry name" value="GH"/>
</dbReference>
<evidence type="ECO:0000256" key="3">
    <source>
        <dbReference type="ARBA" id="ARBA00022801"/>
    </source>
</evidence>
<evidence type="ECO:0000256" key="2">
    <source>
        <dbReference type="ARBA" id="ARBA00022729"/>
    </source>
</evidence>
<dbReference type="Gene3D" id="2.60.40.1180">
    <property type="entry name" value="Golgi alpha-mannosidase II"/>
    <property type="match status" value="1"/>
</dbReference>
<dbReference type="Gene3D" id="3.20.20.80">
    <property type="entry name" value="Glycosidases"/>
    <property type="match status" value="1"/>
</dbReference>
<dbReference type="InterPro" id="IPR005323">
    <property type="entry name" value="CBM41_pullulanase"/>
</dbReference>
<name>A0A9X0Q957_9BACT</name>
<dbReference type="AlphaFoldDB" id="A0A9X0Q957"/>
<dbReference type="InterPro" id="IPR040671">
    <property type="entry name" value="Pullulanase_N2"/>
</dbReference>